<protein>
    <submittedName>
        <fullName evidence="2">Uncharacterized protein</fullName>
    </submittedName>
</protein>
<proteinExistence type="predicted"/>
<dbReference type="AlphaFoldDB" id="A0A4Z2F9A7"/>
<evidence type="ECO:0000313" key="3">
    <source>
        <dbReference type="Proteomes" id="UP000314294"/>
    </source>
</evidence>
<dbReference type="Proteomes" id="UP000314294">
    <property type="component" value="Unassembled WGS sequence"/>
</dbReference>
<dbReference type="EMBL" id="SRLO01001471">
    <property type="protein sequence ID" value="TNN37565.1"/>
    <property type="molecule type" value="Genomic_DNA"/>
</dbReference>
<comment type="caution">
    <text evidence="2">The sequence shown here is derived from an EMBL/GenBank/DDBJ whole genome shotgun (WGS) entry which is preliminary data.</text>
</comment>
<reference evidence="2 3" key="1">
    <citation type="submission" date="2019-03" db="EMBL/GenBank/DDBJ databases">
        <title>First draft genome of Liparis tanakae, snailfish: a comprehensive survey of snailfish specific genes.</title>
        <authorList>
            <person name="Kim W."/>
            <person name="Song I."/>
            <person name="Jeong J.-H."/>
            <person name="Kim D."/>
            <person name="Kim S."/>
            <person name="Ryu S."/>
            <person name="Song J.Y."/>
            <person name="Lee S.K."/>
        </authorList>
    </citation>
    <scope>NUCLEOTIDE SEQUENCE [LARGE SCALE GENOMIC DNA]</scope>
    <source>
        <tissue evidence="2">Muscle</tissue>
    </source>
</reference>
<sequence>MCFAKSLAPPSGEKRYCRELLAGAPESPSCFCRFLALISFMASSMERVSLLLATGTEGATTTRREPRAGGAEGRRRHGGVNRARRAARGLTAAVRAVGLQRVRRVLGGRGADQVAVLVPVVGVGTRLRLLRPTGLGLLQRRLLLKRRKRKTERGGEESPSSTA</sequence>
<feature type="region of interest" description="Disordered" evidence="1">
    <location>
        <begin position="57"/>
        <end position="82"/>
    </location>
</feature>
<organism evidence="2 3">
    <name type="scientific">Liparis tanakae</name>
    <name type="common">Tanaka's snailfish</name>
    <dbReference type="NCBI Taxonomy" id="230148"/>
    <lineage>
        <taxon>Eukaryota</taxon>
        <taxon>Metazoa</taxon>
        <taxon>Chordata</taxon>
        <taxon>Craniata</taxon>
        <taxon>Vertebrata</taxon>
        <taxon>Euteleostomi</taxon>
        <taxon>Actinopterygii</taxon>
        <taxon>Neopterygii</taxon>
        <taxon>Teleostei</taxon>
        <taxon>Neoteleostei</taxon>
        <taxon>Acanthomorphata</taxon>
        <taxon>Eupercaria</taxon>
        <taxon>Perciformes</taxon>
        <taxon>Cottioidei</taxon>
        <taxon>Cottales</taxon>
        <taxon>Liparidae</taxon>
        <taxon>Liparis</taxon>
    </lineage>
</organism>
<evidence type="ECO:0000256" key="1">
    <source>
        <dbReference type="SAM" id="MobiDB-lite"/>
    </source>
</evidence>
<accession>A0A4Z2F9A7</accession>
<gene>
    <name evidence="2" type="ORF">EYF80_052276</name>
</gene>
<name>A0A4Z2F9A7_9TELE</name>
<keyword evidence="3" id="KW-1185">Reference proteome</keyword>
<evidence type="ECO:0000313" key="2">
    <source>
        <dbReference type="EMBL" id="TNN37565.1"/>
    </source>
</evidence>